<dbReference type="GO" id="GO:0005634">
    <property type="term" value="C:nucleus"/>
    <property type="evidence" value="ECO:0007669"/>
    <property type="project" value="TreeGrafter"/>
</dbReference>
<dbReference type="Gene3D" id="3.40.1000.10">
    <property type="entry name" value="Mog1/PsbP, alpha/beta/alpha sandwich"/>
    <property type="match status" value="1"/>
</dbReference>
<keyword evidence="2" id="KW-0813">Transport</keyword>
<gene>
    <name evidence="4" type="ORF">B0A54_05076</name>
</gene>
<name>A0A4U0V6Z7_9PEZI</name>
<proteinExistence type="inferred from homology"/>
<dbReference type="InterPro" id="IPR007681">
    <property type="entry name" value="Mog1"/>
</dbReference>
<dbReference type="GO" id="GO:0006606">
    <property type="term" value="P:protein import into nucleus"/>
    <property type="evidence" value="ECO:0007669"/>
    <property type="project" value="TreeGrafter"/>
</dbReference>
<organism evidence="4 5">
    <name type="scientific">Friedmanniomyces endolithicus</name>
    <dbReference type="NCBI Taxonomy" id="329885"/>
    <lineage>
        <taxon>Eukaryota</taxon>
        <taxon>Fungi</taxon>
        <taxon>Dikarya</taxon>
        <taxon>Ascomycota</taxon>
        <taxon>Pezizomycotina</taxon>
        <taxon>Dothideomycetes</taxon>
        <taxon>Dothideomycetidae</taxon>
        <taxon>Mycosphaerellales</taxon>
        <taxon>Teratosphaeriaceae</taxon>
        <taxon>Friedmanniomyces</taxon>
    </lineage>
</organism>
<dbReference type="Proteomes" id="UP000310066">
    <property type="component" value="Unassembled WGS sequence"/>
</dbReference>
<dbReference type="EMBL" id="NAJP01000015">
    <property type="protein sequence ID" value="TKA44333.1"/>
    <property type="molecule type" value="Genomic_DNA"/>
</dbReference>
<evidence type="ECO:0000313" key="4">
    <source>
        <dbReference type="EMBL" id="TKA44333.1"/>
    </source>
</evidence>
<dbReference type="PANTHER" id="PTHR15837">
    <property type="entry name" value="RAN GUANINE NUCLEOTIDE RELEASE FACTOR"/>
    <property type="match status" value="1"/>
</dbReference>
<dbReference type="GO" id="GO:0005085">
    <property type="term" value="F:guanyl-nucleotide exchange factor activity"/>
    <property type="evidence" value="ECO:0007669"/>
    <property type="project" value="TreeGrafter"/>
</dbReference>
<dbReference type="Pfam" id="PF04603">
    <property type="entry name" value="Mog1"/>
    <property type="match status" value="1"/>
</dbReference>
<comment type="caution">
    <text evidence="4">The sequence shown here is derived from an EMBL/GenBank/DDBJ whole genome shotgun (WGS) entry which is preliminary data.</text>
</comment>
<dbReference type="AlphaFoldDB" id="A0A4U0V6Z7"/>
<comment type="similarity">
    <text evidence="1">Belongs to the MOG1 family.</text>
</comment>
<dbReference type="OrthoDB" id="10255285at2759"/>
<dbReference type="InterPro" id="IPR016123">
    <property type="entry name" value="Mog1/PsbP_a/b/a-sand"/>
</dbReference>
<protein>
    <recommendedName>
        <fullName evidence="6">Ran-interacting Mog1 protein</fullName>
    </recommendedName>
</protein>
<sequence length="201" mass="22051">MPTTTPTSPSYTLTPLYGGALTCLLPSTFTDASELRQVLDNQEVYLDSNGYTSLVVEILERVEKGSDREALEWHLKDITDGEDDGDGAVKVWAVGEGRVARMGNTAAAYTLLATSPPGAQHRDRAHEPDFVGIVLLLVRLAEQKTDILVSVNVPHVAGEYEAGEVDLEKGRLGRLLEKGVEVREKVMESLEVRDWGLFVQE</sequence>
<evidence type="ECO:0000256" key="1">
    <source>
        <dbReference type="ARBA" id="ARBA00010307"/>
    </source>
</evidence>
<dbReference type="STRING" id="329885.A0A4U0V6Z7"/>
<accession>A0A4U0V6Z7</accession>
<evidence type="ECO:0000256" key="2">
    <source>
        <dbReference type="ARBA" id="ARBA00022448"/>
    </source>
</evidence>
<dbReference type="SUPFAM" id="SSF55724">
    <property type="entry name" value="Mog1p/PsbP-like"/>
    <property type="match status" value="1"/>
</dbReference>
<evidence type="ECO:0008006" key="6">
    <source>
        <dbReference type="Google" id="ProtNLM"/>
    </source>
</evidence>
<keyword evidence="3" id="KW-0653">Protein transport</keyword>
<dbReference type="PANTHER" id="PTHR15837:SF0">
    <property type="entry name" value="RAN GUANINE NUCLEOTIDE RELEASE FACTOR"/>
    <property type="match status" value="1"/>
</dbReference>
<evidence type="ECO:0000256" key="3">
    <source>
        <dbReference type="ARBA" id="ARBA00022927"/>
    </source>
</evidence>
<evidence type="ECO:0000313" key="5">
    <source>
        <dbReference type="Proteomes" id="UP000310066"/>
    </source>
</evidence>
<dbReference type="GO" id="GO:0031267">
    <property type="term" value="F:small GTPase binding"/>
    <property type="evidence" value="ECO:0007669"/>
    <property type="project" value="TreeGrafter"/>
</dbReference>
<reference evidence="4 5" key="1">
    <citation type="submission" date="2017-03" db="EMBL/GenBank/DDBJ databases">
        <title>Genomes of endolithic fungi from Antarctica.</title>
        <authorList>
            <person name="Coleine C."/>
            <person name="Masonjones S."/>
            <person name="Stajich J.E."/>
        </authorList>
    </citation>
    <scope>NUCLEOTIDE SEQUENCE [LARGE SCALE GENOMIC DNA]</scope>
    <source>
        <strain evidence="4 5">CCFEE 5311</strain>
    </source>
</reference>